<evidence type="ECO:0000313" key="3">
    <source>
        <dbReference type="EMBL" id="MEU8131922.1"/>
    </source>
</evidence>
<dbReference type="RefSeq" id="WP_358346914.1">
    <property type="nucleotide sequence ID" value="NZ_JBEZFP010000001.1"/>
</dbReference>
<keyword evidence="2" id="KW-1133">Transmembrane helix</keyword>
<dbReference type="EMBL" id="JBEZFP010000001">
    <property type="protein sequence ID" value="MEU8131922.1"/>
    <property type="molecule type" value="Genomic_DNA"/>
</dbReference>
<organism evidence="3 4">
    <name type="scientific">Streptodolium elevatio</name>
    <dbReference type="NCBI Taxonomy" id="3157996"/>
    <lineage>
        <taxon>Bacteria</taxon>
        <taxon>Bacillati</taxon>
        <taxon>Actinomycetota</taxon>
        <taxon>Actinomycetes</taxon>
        <taxon>Kitasatosporales</taxon>
        <taxon>Streptomycetaceae</taxon>
        <taxon>Streptodolium</taxon>
    </lineage>
</organism>
<accession>A0ABV3D8X9</accession>
<evidence type="ECO:0000313" key="4">
    <source>
        <dbReference type="Proteomes" id="UP001551482"/>
    </source>
</evidence>
<name>A0ABV3D8X9_9ACTN</name>
<dbReference type="Proteomes" id="UP001551482">
    <property type="component" value="Unassembled WGS sequence"/>
</dbReference>
<feature type="transmembrane region" description="Helical" evidence="2">
    <location>
        <begin position="43"/>
        <end position="64"/>
    </location>
</feature>
<proteinExistence type="predicted"/>
<feature type="region of interest" description="Disordered" evidence="1">
    <location>
        <begin position="65"/>
        <end position="101"/>
    </location>
</feature>
<evidence type="ECO:0000256" key="2">
    <source>
        <dbReference type="SAM" id="Phobius"/>
    </source>
</evidence>
<reference evidence="3 4" key="1">
    <citation type="submission" date="2024-06" db="EMBL/GenBank/DDBJ databases">
        <title>The Natural Products Discovery Center: Release of the First 8490 Sequenced Strains for Exploring Actinobacteria Biosynthetic Diversity.</title>
        <authorList>
            <person name="Kalkreuter E."/>
            <person name="Kautsar S.A."/>
            <person name="Yang D."/>
            <person name="Bader C.D."/>
            <person name="Teijaro C.N."/>
            <person name="Fluegel L."/>
            <person name="Davis C.M."/>
            <person name="Simpson J.R."/>
            <person name="Lauterbach L."/>
            <person name="Steele A.D."/>
            <person name="Gui C."/>
            <person name="Meng S."/>
            <person name="Li G."/>
            <person name="Viehrig K."/>
            <person name="Ye F."/>
            <person name="Su P."/>
            <person name="Kiefer A.F."/>
            <person name="Nichols A."/>
            <person name="Cepeda A.J."/>
            <person name="Yan W."/>
            <person name="Fan B."/>
            <person name="Jiang Y."/>
            <person name="Adhikari A."/>
            <person name="Zheng C.-J."/>
            <person name="Schuster L."/>
            <person name="Cowan T.M."/>
            <person name="Smanski M.J."/>
            <person name="Chevrette M.G."/>
            <person name="De Carvalho L.P.S."/>
            <person name="Shen B."/>
        </authorList>
    </citation>
    <scope>NUCLEOTIDE SEQUENCE [LARGE SCALE GENOMIC DNA]</scope>
    <source>
        <strain evidence="3 4">NPDC048946</strain>
    </source>
</reference>
<keyword evidence="2" id="KW-0472">Membrane</keyword>
<keyword evidence="4" id="KW-1185">Reference proteome</keyword>
<protein>
    <submittedName>
        <fullName evidence="3">Uncharacterized protein</fullName>
    </submittedName>
</protein>
<sequence length="283" mass="30135">MTGRDEGQWMRERFELGIGELPDIPVPHEAIVRRGRARRRTRNAVAGSVASVLVVAGLVAGFTLPGGGGKQTTATDPIPPSTPASTAPPQTTPAPPNPLGLGRVALASGPMDGHTWELTRVRTQGEYEEDTYVLPGEPTRAPKKQQGYCETFEIAVDGRTVGDTGRQCGDAPDWAGADRVPGQINFLTVEVDDKPDHTDLGFGTLGAVTWGFVSPDVDNVRVTFKDTGETKTLAPQSAAGVSERFYLLTVEHKTGYGRNADLVAYDAAGNIVAQELNRQVSAD</sequence>
<keyword evidence="2" id="KW-0812">Transmembrane</keyword>
<evidence type="ECO:0000256" key="1">
    <source>
        <dbReference type="SAM" id="MobiDB-lite"/>
    </source>
</evidence>
<gene>
    <name evidence="3" type="ORF">AB0C36_00265</name>
</gene>
<comment type="caution">
    <text evidence="3">The sequence shown here is derived from an EMBL/GenBank/DDBJ whole genome shotgun (WGS) entry which is preliminary data.</text>
</comment>